<feature type="signal peptide" evidence="1">
    <location>
        <begin position="1"/>
        <end position="19"/>
    </location>
</feature>
<comment type="caution">
    <text evidence="2">The sequence shown here is derived from an EMBL/GenBank/DDBJ whole genome shotgun (WGS) entry which is preliminary data.</text>
</comment>
<dbReference type="Proteomes" id="UP000708576">
    <property type="component" value="Unassembled WGS sequence"/>
</dbReference>
<dbReference type="RefSeq" id="WP_212211871.1">
    <property type="nucleotide sequence ID" value="NZ_JAGUCO010000001.1"/>
</dbReference>
<gene>
    <name evidence="2" type="ORF">KEM10_00020</name>
</gene>
<keyword evidence="3" id="KW-1185">Reference proteome</keyword>
<evidence type="ECO:0000313" key="2">
    <source>
        <dbReference type="EMBL" id="MBS2096638.1"/>
    </source>
</evidence>
<dbReference type="SUPFAM" id="SSF56935">
    <property type="entry name" value="Porins"/>
    <property type="match status" value="1"/>
</dbReference>
<evidence type="ECO:0000256" key="1">
    <source>
        <dbReference type="SAM" id="SignalP"/>
    </source>
</evidence>
<feature type="chain" id="PRO_5047369115" evidence="1">
    <location>
        <begin position="20"/>
        <end position="227"/>
    </location>
</feature>
<proteinExistence type="predicted"/>
<sequence length="227" mass="25371">MVRIQFLLLVFCISFIAKAQNESMIGIIGHKDSTHISYADSLSDKRFLLGKPILEDKLNRFSLTTEVGTSVAVNFDGGFGTNLYVAPQLWYVPNEKWQFNVTPVISRSTYHDMPIWIAPGYVSTFDGTATHVGLYAQGSYNVNEKLYVGGSVMANSTMFENDNISMPVPNLNSIGTSAFVGYKFSDSFKVEAEFGVGRNTNGNFNTWGSPMNPFMMTPRTRNPYDRY</sequence>
<protein>
    <submittedName>
        <fullName evidence="2">Uncharacterized protein</fullName>
    </submittedName>
</protein>
<keyword evidence="1" id="KW-0732">Signal</keyword>
<dbReference type="EMBL" id="JAGUCO010000001">
    <property type="protein sequence ID" value="MBS2096638.1"/>
    <property type="molecule type" value="Genomic_DNA"/>
</dbReference>
<accession>A0ABS5JP49</accession>
<name>A0ABS5JP49_9BACT</name>
<evidence type="ECO:0000313" key="3">
    <source>
        <dbReference type="Proteomes" id="UP000708576"/>
    </source>
</evidence>
<reference evidence="2 3" key="1">
    <citation type="journal article" date="2015" name="Int. J. Syst. Evol. Microbiol.">
        <title>Carboxylicivirga linearis sp. nov., isolated from a sea cucumber culture pond.</title>
        <authorList>
            <person name="Wang F.Q."/>
            <person name="Zhou Y.X."/>
            <person name="Lin X.Z."/>
            <person name="Chen G.J."/>
            <person name="Du Z.J."/>
        </authorList>
    </citation>
    <scope>NUCLEOTIDE SEQUENCE [LARGE SCALE GENOMIC DNA]</scope>
    <source>
        <strain evidence="2 3">FB218</strain>
    </source>
</reference>
<organism evidence="2 3">
    <name type="scientific">Carboxylicivirga linearis</name>
    <dbReference type="NCBI Taxonomy" id="1628157"/>
    <lineage>
        <taxon>Bacteria</taxon>
        <taxon>Pseudomonadati</taxon>
        <taxon>Bacteroidota</taxon>
        <taxon>Bacteroidia</taxon>
        <taxon>Marinilabiliales</taxon>
        <taxon>Marinilabiliaceae</taxon>
        <taxon>Carboxylicivirga</taxon>
    </lineage>
</organism>